<evidence type="ECO:0000256" key="2">
    <source>
        <dbReference type="SAM" id="SignalP"/>
    </source>
</evidence>
<evidence type="ECO:0008006" key="5">
    <source>
        <dbReference type="Google" id="ProtNLM"/>
    </source>
</evidence>
<keyword evidence="2" id="KW-0732">Signal</keyword>
<dbReference type="RefSeq" id="WP_209890553.1">
    <property type="nucleotide sequence ID" value="NZ_BAAAJV010000018.1"/>
</dbReference>
<accession>A0ABS4YJY4</accession>
<feature type="signal peptide" evidence="2">
    <location>
        <begin position="1"/>
        <end position="37"/>
    </location>
</feature>
<evidence type="ECO:0000313" key="3">
    <source>
        <dbReference type="EMBL" id="MBP2409112.1"/>
    </source>
</evidence>
<protein>
    <recommendedName>
        <fullName evidence="5">Polymer-forming cytoskeletal protein</fullName>
    </recommendedName>
</protein>
<gene>
    <name evidence="3" type="ORF">JOF44_002015</name>
</gene>
<feature type="compositionally biased region" description="Basic and acidic residues" evidence="1">
    <location>
        <begin position="303"/>
        <end position="319"/>
    </location>
</feature>
<organism evidence="3 4">
    <name type="scientific">Brachybacterium fresconis</name>
    <dbReference type="NCBI Taxonomy" id="173363"/>
    <lineage>
        <taxon>Bacteria</taxon>
        <taxon>Bacillati</taxon>
        <taxon>Actinomycetota</taxon>
        <taxon>Actinomycetes</taxon>
        <taxon>Micrococcales</taxon>
        <taxon>Dermabacteraceae</taxon>
        <taxon>Brachybacterium</taxon>
    </lineage>
</organism>
<feature type="region of interest" description="Disordered" evidence="1">
    <location>
        <begin position="262"/>
        <end position="332"/>
    </location>
</feature>
<dbReference type="Proteomes" id="UP000698222">
    <property type="component" value="Unassembled WGS sequence"/>
</dbReference>
<dbReference type="EMBL" id="JAGIOC010000001">
    <property type="protein sequence ID" value="MBP2409112.1"/>
    <property type="molecule type" value="Genomic_DNA"/>
</dbReference>
<name>A0ABS4YJY4_9MICO</name>
<feature type="compositionally biased region" description="Low complexity" evidence="1">
    <location>
        <begin position="288"/>
        <end position="302"/>
    </location>
</feature>
<sequence>MPVLSRSVPTLSRSVLALSTVALASAGFALGAGPASAALTTYCSGEAADVTVPGDLVVAEGTSCVLDGVTVDGTTRVESDADLVVDDTTFHGDVDVAPDGYVDATATAVDGTLTSTSGYGIYLEDSVVSGTLRSEGPAEAEPFLYSYDTTFSDAVDVAHGVVHLETAEIAGDLTTDGTVYTDIVDATLAGDLSITGSLEGTAICESEVDGDAGFHGNQRVQIGTGMDLLDCSGMNYFGADVLIENSTGAVDVTGNIIRGELRGEGNDAAPTGAGNRVRGGTGGQFTGLAPAARTLSAPAAPSDHADELRDRRSERRSAAEADAELAGPAQLG</sequence>
<comment type="caution">
    <text evidence="3">The sequence shown here is derived from an EMBL/GenBank/DDBJ whole genome shotgun (WGS) entry which is preliminary data.</text>
</comment>
<keyword evidence="4" id="KW-1185">Reference proteome</keyword>
<evidence type="ECO:0000256" key="1">
    <source>
        <dbReference type="SAM" id="MobiDB-lite"/>
    </source>
</evidence>
<proteinExistence type="predicted"/>
<feature type="chain" id="PRO_5046268363" description="Polymer-forming cytoskeletal protein" evidence="2">
    <location>
        <begin position="38"/>
        <end position="332"/>
    </location>
</feature>
<reference evidence="3 4" key="1">
    <citation type="submission" date="2021-03" db="EMBL/GenBank/DDBJ databases">
        <title>Sequencing the genomes of 1000 actinobacteria strains.</title>
        <authorList>
            <person name="Klenk H.-P."/>
        </authorList>
    </citation>
    <scope>NUCLEOTIDE SEQUENCE [LARGE SCALE GENOMIC DNA]</scope>
    <source>
        <strain evidence="3 4">DSM 14564</strain>
    </source>
</reference>
<evidence type="ECO:0000313" key="4">
    <source>
        <dbReference type="Proteomes" id="UP000698222"/>
    </source>
</evidence>